<dbReference type="CDD" id="cd08414">
    <property type="entry name" value="PBP2_LTTR_aromatics_like"/>
    <property type="match status" value="1"/>
</dbReference>
<dbReference type="Pfam" id="PF03466">
    <property type="entry name" value="LysR_substrate"/>
    <property type="match status" value="1"/>
</dbReference>
<dbReference type="Gene3D" id="3.40.190.10">
    <property type="entry name" value="Periplasmic binding protein-like II"/>
    <property type="match status" value="2"/>
</dbReference>
<dbReference type="PANTHER" id="PTHR30346:SF0">
    <property type="entry name" value="HCA OPERON TRANSCRIPTIONAL ACTIVATOR HCAR"/>
    <property type="match status" value="1"/>
</dbReference>
<keyword evidence="3" id="KW-0238">DNA-binding</keyword>
<dbReference type="InterPro" id="IPR036388">
    <property type="entry name" value="WH-like_DNA-bd_sf"/>
</dbReference>
<dbReference type="EMBL" id="JBHRSS010000007">
    <property type="protein sequence ID" value="MFC3105143.1"/>
    <property type="molecule type" value="Genomic_DNA"/>
</dbReference>
<evidence type="ECO:0000313" key="6">
    <source>
        <dbReference type="EMBL" id="MFC3105143.1"/>
    </source>
</evidence>
<keyword evidence="7" id="KW-1185">Reference proteome</keyword>
<evidence type="ECO:0000256" key="1">
    <source>
        <dbReference type="ARBA" id="ARBA00009437"/>
    </source>
</evidence>
<dbReference type="InterPro" id="IPR005119">
    <property type="entry name" value="LysR_subst-bd"/>
</dbReference>
<dbReference type="SUPFAM" id="SSF46785">
    <property type="entry name" value="Winged helix' DNA-binding domain"/>
    <property type="match status" value="1"/>
</dbReference>
<evidence type="ECO:0000256" key="4">
    <source>
        <dbReference type="ARBA" id="ARBA00023163"/>
    </source>
</evidence>
<comment type="caution">
    <text evidence="6">The sequence shown here is derived from an EMBL/GenBank/DDBJ whole genome shotgun (WGS) entry which is preliminary data.</text>
</comment>
<reference evidence="7" key="1">
    <citation type="journal article" date="2019" name="Int. J. Syst. Evol. Microbiol.">
        <title>The Global Catalogue of Microorganisms (GCM) 10K type strain sequencing project: providing services to taxonomists for standard genome sequencing and annotation.</title>
        <authorList>
            <consortium name="The Broad Institute Genomics Platform"/>
            <consortium name="The Broad Institute Genome Sequencing Center for Infectious Disease"/>
            <person name="Wu L."/>
            <person name="Ma J."/>
        </authorList>
    </citation>
    <scope>NUCLEOTIDE SEQUENCE [LARGE SCALE GENOMIC DNA]</scope>
    <source>
        <strain evidence="7">KCTC 52640</strain>
    </source>
</reference>
<evidence type="ECO:0000313" key="7">
    <source>
        <dbReference type="Proteomes" id="UP001595462"/>
    </source>
</evidence>
<feature type="domain" description="HTH lysR-type" evidence="5">
    <location>
        <begin position="1"/>
        <end position="58"/>
    </location>
</feature>
<dbReference type="SUPFAM" id="SSF53850">
    <property type="entry name" value="Periplasmic binding protein-like II"/>
    <property type="match status" value="1"/>
</dbReference>
<sequence>MEIRQLRYFVAVAEEKHFGHAAQRLHMTQPPLSMQIRQLEETLGIALLTRSTRQVALTDAGRVFLERARAILAELENTKQVTRHAESGLQGRLELGFISSATLTVLPPALRAFRARYPAVDLQLNEIASGHQVDALYDGRIRFGLLRLPLSAPGIHIEPLLRESLVVALPEHHTLASKDRLTMEDIAAQPLIFFRRQDVPGFHDHILQLFQAAGHPPQVVQRALHLQTIIGLVASGLGLSVLPGSSRHLRRDGVVYRPLAAPETETWLAMVQLDGERSVLLDNFRHELRTAAKNLAKSDWTISS</sequence>
<dbReference type="RefSeq" id="WP_380690703.1">
    <property type="nucleotide sequence ID" value="NZ_JBHRSS010000007.1"/>
</dbReference>
<dbReference type="PRINTS" id="PR00039">
    <property type="entry name" value="HTHLYSR"/>
</dbReference>
<dbReference type="Proteomes" id="UP001595462">
    <property type="component" value="Unassembled WGS sequence"/>
</dbReference>
<dbReference type="InterPro" id="IPR036390">
    <property type="entry name" value="WH_DNA-bd_sf"/>
</dbReference>
<keyword evidence="2" id="KW-0805">Transcription regulation</keyword>
<dbReference type="Gene3D" id="1.10.10.10">
    <property type="entry name" value="Winged helix-like DNA-binding domain superfamily/Winged helix DNA-binding domain"/>
    <property type="match status" value="1"/>
</dbReference>
<keyword evidence="4" id="KW-0804">Transcription</keyword>
<dbReference type="Pfam" id="PF00126">
    <property type="entry name" value="HTH_1"/>
    <property type="match status" value="1"/>
</dbReference>
<dbReference type="InterPro" id="IPR000847">
    <property type="entry name" value="LysR_HTH_N"/>
</dbReference>
<accession>A0ABV7EQY0</accession>
<dbReference type="PANTHER" id="PTHR30346">
    <property type="entry name" value="TRANSCRIPTIONAL DUAL REGULATOR HCAR-RELATED"/>
    <property type="match status" value="1"/>
</dbReference>
<evidence type="ECO:0000259" key="5">
    <source>
        <dbReference type="PROSITE" id="PS50931"/>
    </source>
</evidence>
<evidence type="ECO:0000256" key="2">
    <source>
        <dbReference type="ARBA" id="ARBA00023015"/>
    </source>
</evidence>
<comment type="similarity">
    <text evidence="1">Belongs to the LysR transcriptional regulatory family.</text>
</comment>
<dbReference type="PROSITE" id="PS50931">
    <property type="entry name" value="HTH_LYSR"/>
    <property type="match status" value="1"/>
</dbReference>
<protein>
    <submittedName>
        <fullName evidence="6">LysR family transcriptional regulator</fullName>
    </submittedName>
</protein>
<organism evidence="6 7">
    <name type="scientific">Salinisphaera aquimarina</name>
    <dbReference type="NCBI Taxonomy" id="2094031"/>
    <lineage>
        <taxon>Bacteria</taxon>
        <taxon>Pseudomonadati</taxon>
        <taxon>Pseudomonadota</taxon>
        <taxon>Gammaproteobacteria</taxon>
        <taxon>Salinisphaerales</taxon>
        <taxon>Salinisphaeraceae</taxon>
        <taxon>Salinisphaera</taxon>
    </lineage>
</organism>
<gene>
    <name evidence="6" type="ORF">ACFOSU_14775</name>
</gene>
<evidence type="ECO:0000256" key="3">
    <source>
        <dbReference type="ARBA" id="ARBA00023125"/>
    </source>
</evidence>
<name>A0ABV7EQY0_9GAMM</name>
<proteinExistence type="inferred from homology"/>